<dbReference type="SUPFAM" id="SSF48576">
    <property type="entry name" value="Terpenoid synthases"/>
    <property type="match status" value="1"/>
</dbReference>
<evidence type="ECO:0000256" key="1">
    <source>
        <dbReference type="ARBA" id="ARBA00022679"/>
    </source>
</evidence>
<keyword evidence="3" id="KW-1185">Reference proteome</keyword>
<dbReference type="OrthoDB" id="9807580at2"/>
<dbReference type="Pfam" id="PF00494">
    <property type="entry name" value="SQS_PSY"/>
    <property type="match status" value="1"/>
</dbReference>
<dbReference type="GO" id="GO:0004311">
    <property type="term" value="F:geranylgeranyl diphosphate synthase activity"/>
    <property type="evidence" value="ECO:0007669"/>
    <property type="project" value="InterPro"/>
</dbReference>
<dbReference type="InterPro" id="IPR044843">
    <property type="entry name" value="Trans_IPPS_bact-type"/>
</dbReference>
<dbReference type="Proteomes" id="UP000037643">
    <property type="component" value="Chromosome"/>
</dbReference>
<evidence type="ECO:0000313" key="2">
    <source>
        <dbReference type="EMBL" id="AKM06244.1"/>
    </source>
</evidence>
<evidence type="ECO:0000313" key="3">
    <source>
        <dbReference type="Proteomes" id="UP000037643"/>
    </source>
</evidence>
<dbReference type="PROSITE" id="PS01045">
    <property type="entry name" value="SQUALEN_PHYTOEN_SYN_2"/>
    <property type="match status" value="1"/>
</dbReference>
<dbReference type="InterPro" id="IPR008949">
    <property type="entry name" value="Isoprenoid_synthase_dom_sf"/>
</dbReference>
<sequence>MARARRVVPRMLAPSRILRTTPSQAGGGRSREALVDRAREAIELGSRSFHAASTLFDRDTRERVWLLYAWCRRCDDLADGQDHGHPADDHSSADHGDAGKRLRAIRLLTGRALDGLPTAEPAFDAFGLVARECGLTREMAEDVIMGFELDAMGWRPRTDEDLARYCYHVAGAVGVMVAVVMGVPRNDSETLDRACDLGIAFQLANIARDLGEDDAADRCYLPIEWLVEQDIEPGQHMKPHHRGELAAMAARLVEHMERHEAAARLGTRRLPFRSRWAVLAAARIYGAIGREVRARGTAAWDHRVVIGRREKAKHVAAAFWEALKNRPPMPDTMPEWTRGSILIDVRMAGPIAKPPMDPLPDDE</sequence>
<proteinExistence type="predicted"/>
<dbReference type="PANTHER" id="PTHR31480">
    <property type="entry name" value="BIFUNCTIONAL LYCOPENE CYCLASE/PHYTOENE SYNTHASE"/>
    <property type="match status" value="1"/>
</dbReference>
<reference evidence="2 3" key="1">
    <citation type="submission" date="2015-06" db="EMBL/GenBank/DDBJ databases">
        <authorList>
            <person name="Kim K.M."/>
        </authorList>
    </citation>
    <scope>NUCLEOTIDE SEQUENCE [LARGE SCALE GENOMIC DNA]</scope>
    <source>
        <strain evidence="2 3">KCTC 22370</strain>
    </source>
</reference>
<dbReference type="SFLD" id="SFLDS00005">
    <property type="entry name" value="Isoprenoid_Synthase_Type_I"/>
    <property type="match status" value="1"/>
</dbReference>
<dbReference type="STRING" id="543877.AM2010_155"/>
<dbReference type="KEGG" id="amx:AM2010_155"/>
<dbReference type="InterPro" id="IPR033904">
    <property type="entry name" value="Trans_IPPS_HH"/>
</dbReference>
<keyword evidence="1" id="KW-0808">Transferase</keyword>
<dbReference type="Gene3D" id="1.10.600.10">
    <property type="entry name" value="Farnesyl Diphosphate Synthase"/>
    <property type="match status" value="1"/>
</dbReference>
<dbReference type="EMBL" id="CP011805">
    <property type="protein sequence ID" value="AKM06244.1"/>
    <property type="molecule type" value="Genomic_DNA"/>
</dbReference>
<dbReference type="InterPro" id="IPR002060">
    <property type="entry name" value="Squ/phyt_synthse"/>
</dbReference>
<organism evidence="2 3">
    <name type="scientific">Pelagerythrobacter marensis</name>
    <dbReference type="NCBI Taxonomy" id="543877"/>
    <lineage>
        <taxon>Bacteria</taxon>
        <taxon>Pseudomonadati</taxon>
        <taxon>Pseudomonadota</taxon>
        <taxon>Alphaproteobacteria</taxon>
        <taxon>Sphingomonadales</taxon>
        <taxon>Erythrobacteraceae</taxon>
        <taxon>Pelagerythrobacter</taxon>
    </lineage>
</organism>
<dbReference type="CDD" id="cd00683">
    <property type="entry name" value="Trans_IPPS_HH"/>
    <property type="match status" value="1"/>
</dbReference>
<accession>A0A0G3X6L4</accession>
<dbReference type="SFLD" id="SFLDG01212">
    <property type="entry name" value="Phytoene_synthase_like"/>
    <property type="match status" value="1"/>
</dbReference>
<dbReference type="GO" id="GO:0051996">
    <property type="term" value="F:squalene synthase [NAD(P)H] activity"/>
    <property type="evidence" value="ECO:0007669"/>
    <property type="project" value="InterPro"/>
</dbReference>
<name>A0A0G3X6L4_9SPHN</name>
<dbReference type="InterPro" id="IPR019845">
    <property type="entry name" value="Squalene/phytoene_synthase_CS"/>
</dbReference>
<dbReference type="SFLD" id="SFLDG01018">
    <property type="entry name" value="Squalene/Phytoene_Synthase_Lik"/>
    <property type="match status" value="1"/>
</dbReference>
<dbReference type="AlphaFoldDB" id="A0A0G3X6L4"/>
<dbReference type="GO" id="GO:0016117">
    <property type="term" value="P:carotenoid biosynthetic process"/>
    <property type="evidence" value="ECO:0007669"/>
    <property type="project" value="UniProtKB-ARBA"/>
</dbReference>
<dbReference type="PATRIC" id="fig|543877.4.peg.156"/>
<protein>
    <submittedName>
        <fullName evidence="2">Phytoene synthase</fullName>
    </submittedName>
</protein>
<gene>
    <name evidence="2" type="ORF">AM2010_155</name>
</gene>